<protein>
    <submittedName>
        <fullName evidence="1">Uncharacterized protein</fullName>
    </submittedName>
</protein>
<sequence length="57" mass="6197">MSSRELQQSLQLPCQMVAVCMEPGECLPPSRKCVSMGGRNGSAQKETCVTRMVRGPI</sequence>
<feature type="non-terminal residue" evidence="1">
    <location>
        <position position="57"/>
    </location>
</feature>
<reference evidence="1 2" key="1">
    <citation type="journal article" date="2024" name="Science">
        <title>Giant polyketide synthase enzymes in the biosynthesis of giant marine polyether toxins.</title>
        <authorList>
            <person name="Fallon T.R."/>
            <person name="Shende V.V."/>
            <person name="Wierzbicki I.H."/>
            <person name="Pendleton A.L."/>
            <person name="Watervoot N.F."/>
            <person name="Auber R.P."/>
            <person name="Gonzalez D.J."/>
            <person name="Wisecaver J.H."/>
            <person name="Moore B.S."/>
        </authorList>
    </citation>
    <scope>NUCLEOTIDE SEQUENCE [LARGE SCALE GENOMIC DNA]</scope>
    <source>
        <strain evidence="1 2">12B1</strain>
    </source>
</reference>
<dbReference type="Proteomes" id="UP001515480">
    <property type="component" value="Unassembled WGS sequence"/>
</dbReference>
<accession>A0AB34JQM3</accession>
<keyword evidence="2" id="KW-1185">Reference proteome</keyword>
<evidence type="ECO:0000313" key="1">
    <source>
        <dbReference type="EMBL" id="KAL1524294.1"/>
    </source>
</evidence>
<organism evidence="1 2">
    <name type="scientific">Prymnesium parvum</name>
    <name type="common">Toxic golden alga</name>
    <dbReference type="NCBI Taxonomy" id="97485"/>
    <lineage>
        <taxon>Eukaryota</taxon>
        <taxon>Haptista</taxon>
        <taxon>Haptophyta</taxon>
        <taxon>Prymnesiophyceae</taxon>
        <taxon>Prymnesiales</taxon>
        <taxon>Prymnesiaceae</taxon>
        <taxon>Prymnesium</taxon>
    </lineage>
</organism>
<gene>
    <name evidence="1" type="ORF">AB1Y20_019197</name>
</gene>
<evidence type="ECO:0000313" key="2">
    <source>
        <dbReference type="Proteomes" id="UP001515480"/>
    </source>
</evidence>
<proteinExistence type="predicted"/>
<dbReference type="AlphaFoldDB" id="A0AB34JQM3"/>
<comment type="caution">
    <text evidence="1">The sequence shown here is derived from an EMBL/GenBank/DDBJ whole genome shotgun (WGS) entry which is preliminary data.</text>
</comment>
<name>A0AB34JQM3_PRYPA</name>
<dbReference type="EMBL" id="JBGBPQ010000005">
    <property type="protein sequence ID" value="KAL1524294.1"/>
    <property type="molecule type" value="Genomic_DNA"/>
</dbReference>